<evidence type="ECO:0000313" key="3">
    <source>
        <dbReference type="EMBL" id="HIU63578.1"/>
    </source>
</evidence>
<dbReference type="InterPro" id="IPR036526">
    <property type="entry name" value="C-N_Hydrolase_sf"/>
</dbReference>
<comment type="caution">
    <text evidence="3">The sequence shown here is derived from an EMBL/GenBank/DDBJ whole genome shotgun (WGS) entry which is preliminary data.</text>
</comment>
<evidence type="ECO:0000256" key="1">
    <source>
        <dbReference type="ARBA" id="ARBA00022801"/>
    </source>
</evidence>
<evidence type="ECO:0000259" key="2">
    <source>
        <dbReference type="PROSITE" id="PS50263"/>
    </source>
</evidence>
<sequence length="255" mass="28219">MKVAFLHFDLSGGPAKYNLQKIIAGIEVAVDNGAEWIITPETALQGYFFSEQTREKLDAPISIDALAPIVALAKKHKLHIYFCYAEAAETGHKYNSCAIIESTGIRFIQRKMSGHTVGAEAWSSKSNRFKLIELGGLRTGILICSDSWYIKNAETARSLSADLLIVPAAWNDFDCGGGMPETAWQRCSVISEAPVWVCNQTGNKQRLDFTSAKSAVVCGNKTRLCYSGREAILLFEWDEKTNCLVSNKFLIVRLN</sequence>
<dbReference type="PROSITE" id="PS50263">
    <property type="entry name" value="CN_HYDROLASE"/>
    <property type="match status" value="1"/>
</dbReference>
<dbReference type="CDD" id="cd07197">
    <property type="entry name" value="nitrilase"/>
    <property type="match status" value="1"/>
</dbReference>
<dbReference type="PANTHER" id="PTHR43674:SF16">
    <property type="entry name" value="CARBON-NITROGEN FAMILY, PUTATIVE (AFU_ORTHOLOGUE AFUA_5G02350)-RELATED"/>
    <property type="match status" value="1"/>
</dbReference>
<dbReference type="SUPFAM" id="SSF56317">
    <property type="entry name" value="Carbon-nitrogen hydrolase"/>
    <property type="match status" value="1"/>
</dbReference>
<name>A0A9D1SL09_9FIRM</name>
<dbReference type="EMBL" id="DVNI01000012">
    <property type="protein sequence ID" value="HIU63578.1"/>
    <property type="molecule type" value="Genomic_DNA"/>
</dbReference>
<dbReference type="PANTHER" id="PTHR43674">
    <property type="entry name" value="NITRILASE C965.09-RELATED"/>
    <property type="match status" value="1"/>
</dbReference>
<dbReference type="Pfam" id="PF00795">
    <property type="entry name" value="CN_hydrolase"/>
    <property type="match status" value="1"/>
</dbReference>
<protein>
    <submittedName>
        <fullName evidence="3">Carbon-nitrogen hydrolase family protein</fullName>
    </submittedName>
</protein>
<dbReference type="GO" id="GO:0016811">
    <property type="term" value="F:hydrolase activity, acting on carbon-nitrogen (but not peptide) bonds, in linear amides"/>
    <property type="evidence" value="ECO:0007669"/>
    <property type="project" value="TreeGrafter"/>
</dbReference>
<reference evidence="3" key="2">
    <citation type="journal article" date="2021" name="PeerJ">
        <title>Extensive microbial diversity within the chicken gut microbiome revealed by metagenomics and culture.</title>
        <authorList>
            <person name="Gilroy R."/>
            <person name="Ravi A."/>
            <person name="Getino M."/>
            <person name="Pursley I."/>
            <person name="Horton D.L."/>
            <person name="Alikhan N.F."/>
            <person name="Baker D."/>
            <person name="Gharbi K."/>
            <person name="Hall N."/>
            <person name="Watson M."/>
            <person name="Adriaenssens E.M."/>
            <person name="Foster-Nyarko E."/>
            <person name="Jarju S."/>
            <person name="Secka A."/>
            <person name="Antonio M."/>
            <person name="Oren A."/>
            <person name="Chaudhuri R.R."/>
            <person name="La Ragione R."/>
            <person name="Hildebrand F."/>
            <person name="Pallen M.J."/>
        </authorList>
    </citation>
    <scope>NUCLEOTIDE SEQUENCE</scope>
    <source>
        <strain evidence="3">CHK160-1198</strain>
    </source>
</reference>
<organism evidence="3 4">
    <name type="scientific">Candidatus Avacidaminococcus intestinavium</name>
    <dbReference type="NCBI Taxonomy" id="2840684"/>
    <lineage>
        <taxon>Bacteria</taxon>
        <taxon>Bacillati</taxon>
        <taxon>Bacillota</taxon>
        <taxon>Negativicutes</taxon>
        <taxon>Acidaminococcales</taxon>
        <taxon>Acidaminococcaceae</taxon>
        <taxon>Acidaminococcaceae incertae sedis</taxon>
        <taxon>Candidatus Avacidaminococcus</taxon>
    </lineage>
</organism>
<dbReference type="InterPro" id="IPR003010">
    <property type="entry name" value="C-N_Hydrolase"/>
</dbReference>
<evidence type="ECO:0000313" key="4">
    <source>
        <dbReference type="Proteomes" id="UP000824099"/>
    </source>
</evidence>
<accession>A0A9D1SL09</accession>
<dbReference type="AlphaFoldDB" id="A0A9D1SL09"/>
<reference evidence="3" key="1">
    <citation type="submission" date="2020-10" db="EMBL/GenBank/DDBJ databases">
        <authorList>
            <person name="Gilroy R."/>
        </authorList>
    </citation>
    <scope>NUCLEOTIDE SEQUENCE</scope>
    <source>
        <strain evidence="3">CHK160-1198</strain>
    </source>
</reference>
<feature type="domain" description="CN hydrolase" evidence="2">
    <location>
        <begin position="1"/>
        <end position="255"/>
    </location>
</feature>
<proteinExistence type="predicted"/>
<dbReference type="Proteomes" id="UP000824099">
    <property type="component" value="Unassembled WGS sequence"/>
</dbReference>
<gene>
    <name evidence="3" type="ORF">IAB06_00870</name>
</gene>
<dbReference type="Gene3D" id="3.60.110.10">
    <property type="entry name" value="Carbon-nitrogen hydrolase"/>
    <property type="match status" value="1"/>
</dbReference>
<dbReference type="InterPro" id="IPR050345">
    <property type="entry name" value="Aliph_Amidase/BUP"/>
</dbReference>
<keyword evidence="1 3" id="KW-0378">Hydrolase</keyword>